<evidence type="ECO:0000313" key="3">
    <source>
        <dbReference type="EMBL" id="GGU02099.1"/>
    </source>
</evidence>
<reference evidence="2" key="3">
    <citation type="journal article" date="2019" name="BMC Res. Notes">
        <title>Complete genome sequence of the Sulfodiicoccus acidiphilus strain HS-1T, the first crenarchaeon that lacks polB3, isolated from an acidic hot spring in Ohwaku-dani, Hakone, Japan.</title>
        <authorList>
            <person name="Sakai H.D."/>
            <person name="Kurosawa N."/>
        </authorList>
    </citation>
    <scope>NUCLEOTIDE SEQUENCE</scope>
    <source>
        <strain evidence="2">HS-1</strain>
    </source>
</reference>
<dbReference type="AlphaFoldDB" id="A0A348B641"/>
<proteinExistence type="predicted"/>
<dbReference type="InterPro" id="IPR036388">
    <property type="entry name" value="WH-like_DNA-bd_sf"/>
</dbReference>
<dbReference type="Pfam" id="PF04967">
    <property type="entry name" value="HTH_10"/>
    <property type="match status" value="1"/>
</dbReference>
<reference evidence="4" key="2">
    <citation type="submission" date="2018-04" db="EMBL/GenBank/DDBJ databases">
        <title>Complete genome sequence of Sulfodiicoccus acidiphilus strain HS-1.</title>
        <authorList>
            <person name="Sakai H.D."/>
            <person name="Kurosawa N."/>
        </authorList>
    </citation>
    <scope>NUCLEOTIDE SEQUENCE [LARGE SCALE GENOMIC DNA]</scope>
    <source>
        <strain evidence="4">HS-1</strain>
    </source>
</reference>
<dbReference type="PANTHER" id="PTHR34236:SF1">
    <property type="entry name" value="DIMETHYL SULFOXIDE REDUCTASE TRANSCRIPTIONAL ACTIVATOR"/>
    <property type="match status" value="1"/>
</dbReference>
<dbReference type="GeneID" id="38667498"/>
<gene>
    <name evidence="3" type="ORF">GCM10007116_19030</name>
    <name evidence="2" type="ORF">HS1genome_2032</name>
</gene>
<dbReference type="OrthoDB" id="168808at2157"/>
<sequence>MLTVTKFRLSHEDWTQLTGKYDVKVLKRSTYVDGSFILDTVRLEGRSCELTQFLAELKSHPRIEEVRIAELLSEKGLAMLRLKTRLEGSVTQLMVREAYEFRELVENGKETWIAVVPSTRVSKLRESIESVAEVEEVSATKFSYFKGNSARLTEREREVLATALRMGYFSSPRRANASQVAARLGMSKVSLTQHLRRISGKLAARELGALNPLDSGLVLYDPLVPPPPQRNRPCRRV</sequence>
<evidence type="ECO:0000313" key="4">
    <source>
        <dbReference type="Proteomes" id="UP000276741"/>
    </source>
</evidence>
<organism evidence="2 4">
    <name type="scientific">Sulfodiicoccus acidiphilus</name>
    <dbReference type="NCBI Taxonomy" id="1670455"/>
    <lineage>
        <taxon>Archaea</taxon>
        <taxon>Thermoproteota</taxon>
        <taxon>Thermoprotei</taxon>
        <taxon>Sulfolobales</taxon>
        <taxon>Sulfolobaceae</taxon>
        <taxon>Sulfodiicoccus</taxon>
    </lineage>
</organism>
<reference evidence="3" key="4">
    <citation type="submission" date="2020-09" db="EMBL/GenBank/DDBJ databases">
        <authorList>
            <person name="Sun Q."/>
            <person name="Ohkuma M."/>
        </authorList>
    </citation>
    <scope>NUCLEOTIDE SEQUENCE</scope>
    <source>
        <strain evidence="3">JCM 31740</strain>
    </source>
</reference>
<dbReference type="InterPro" id="IPR007050">
    <property type="entry name" value="HTH_bacterioopsin"/>
</dbReference>
<reference evidence="3" key="1">
    <citation type="journal article" date="2014" name="Int. J. Syst. Evol. Microbiol.">
        <title>Complete genome sequence of Corynebacterium casei LMG S-19264T (=DSM 44701T), isolated from a smear-ripened cheese.</title>
        <authorList>
            <consortium name="US DOE Joint Genome Institute (JGI-PGF)"/>
            <person name="Walter F."/>
            <person name="Albersmeier A."/>
            <person name="Kalinowski J."/>
            <person name="Ruckert C."/>
        </authorList>
    </citation>
    <scope>NUCLEOTIDE SEQUENCE</scope>
    <source>
        <strain evidence="3">JCM 31740</strain>
    </source>
</reference>
<feature type="domain" description="HTH bat-type" evidence="1">
    <location>
        <begin position="152"/>
        <end position="203"/>
    </location>
</feature>
<evidence type="ECO:0000313" key="2">
    <source>
        <dbReference type="EMBL" id="BBD73643.1"/>
    </source>
</evidence>
<dbReference type="PANTHER" id="PTHR34236">
    <property type="entry name" value="DIMETHYL SULFOXIDE REDUCTASE TRANSCRIPTIONAL ACTIVATOR"/>
    <property type="match status" value="1"/>
</dbReference>
<dbReference type="KEGG" id="sacd:HS1genome_2032"/>
<dbReference type="Gene3D" id="1.10.10.10">
    <property type="entry name" value="Winged helix-like DNA-binding domain superfamily/Winged helix DNA-binding domain"/>
    <property type="match status" value="1"/>
</dbReference>
<dbReference type="EMBL" id="AP018553">
    <property type="protein sequence ID" value="BBD73643.1"/>
    <property type="molecule type" value="Genomic_DNA"/>
</dbReference>
<name>A0A348B641_9CREN</name>
<dbReference type="Proteomes" id="UP000616143">
    <property type="component" value="Unassembled WGS sequence"/>
</dbReference>
<accession>A0A348B641</accession>
<protein>
    <submittedName>
        <fullName evidence="2">Bacterio-opsin activator</fullName>
    </submittedName>
</protein>
<keyword evidence="4" id="KW-1185">Reference proteome</keyword>
<dbReference type="RefSeq" id="WP_126450926.1">
    <property type="nucleotide sequence ID" value="NZ_AP018553.1"/>
</dbReference>
<evidence type="ECO:0000259" key="1">
    <source>
        <dbReference type="Pfam" id="PF04967"/>
    </source>
</evidence>
<dbReference type="Proteomes" id="UP000276741">
    <property type="component" value="Chromosome"/>
</dbReference>
<dbReference type="EMBL" id="BMQS01000021">
    <property type="protein sequence ID" value="GGU02099.1"/>
    <property type="molecule type" value="Genomic_DNA"/>
</dbReference>